<proteinExistence type="inferred from homology"/>
<dbReference type="PANTHER" id="PTHR42964">
    <property type="entry name" value="ENOYL-COA HYDRATASE"/>
    <property type="match status" value="1"/>
</dbReference>
<gene>
    <name evidence="3" type="ORF">H2LOC_016955</name>
</gene>
<dbReference type="GO" id="GO:0016853">
    <property type="term" value="F:isomerase activity"/>
    <property type="evidence" value="ECO:0007669"/>
    <property type="project" value="UniProtKB-KW"/>
</dbReference>
<dbReference type="Gene3D" id="1.10.12.10">
    <property type="entry name" value="Lyase 2-enoyl-coa Hydratase, Chain A, domain 2"/>
    <property type="match status" value="1"/>
</dbReference>
<dbReference type="GO" id="GO:0008300">
    <property type="term" value="P:isoprenoid catabolic process"/>
    <property type="evidence" value="ECO:0007669"/>
    <property type="project" value="TreeGrafter"/>
</dbReference>
<dbReference type="Gene3D" id="3.90.226.10">
    <property type="entry name" value="2-enoyl-CoA Hydratase, Chain A, domain 1"/>
    <property type="match status" value="1"/>
</dbReference>
<dbReference type="EMBL" id="CP046052">
    <property type="protein sequence ID" value="QGM47242.1"/>
    <property type="molecule type" value="Genomic_DNA"/>
</dbReference>
<dbReference type="OrthoDB" id="9807606at2"/>
<dbReference type="PANTHER" id="PTHR42964:SF1">
    <property type="entry name" value="POLYKETIDE BIOSYNTHESIS ENOYL-COA HYDRATASE PKSH-RELATED"/>
    <property type="match status" value="1"/>
</dbReference>
<keyword evidence="3" id="KW-0456">Lyase</keyword>
<dbReference type="PROSITE" id="PS00166">
    <property type="entry name" value="ENOYL_COA_HYDRATASE"/>
    <property type="match status" value="1"/>
</dbReference>
<dbReference type="InterPro" id="IPR018376">
    <property type="entry name" value="Enoyl-CoA_hyd/isom_CS"/>
</dbReference>
<accession>A0A6B8KHZ1</accession>
<dbReference type="InterPro" id="IPR001753">
    <property type="entry name" value="Enoyl-CoA_hydra/iso"/>
</dbReference>
<dbReference type="InterPro" id="IPR014748">
    <property type="entry name" value="Enoyl-CoA_hydra_C"/>
</dbReference>
<name>A0A6B8KHZ1_9HYPH</name>
<keyword evidence="3" id="KW-0413">Isomerase</keyword>
<keyword evidence="4" id="KW-1185">Reference proteome</keyword>
<dbReference type="InterPro" id="IPR029045">
    <property type="entry name" value="ClpP/crotonase-like_dom_sf"/>
</dbReference>
<dbReference type="Pfam" id="PF00378">
    <property type="entry name" value="ECH_1"/>
    <property type="match status" value="1"/>
</dbReference>
<dbReference type="AlphaFoldDB" id="A0A6B8KHZ1"/>
<dbReference type="SUPFAM" id="SSF52096">
    <property type="entry name" value="ClpP/crotonase"/>
    <property type="match status" value="1"/>
</dbReference>
<comment type="similarity">
    <text evidence="1 2">Belongs to the enoyl-CoA hydratase/isomerase family.</text>
</comment>
<sequence>MNLLKTIDERGALTLTLNRPDRHNAFNGELVAALIETLDAAERDERIRLVILRGAGRSFCAGADIDWLQRMAASSFEENLADAAELAKLMQQLDRLSKPTMAFIHGAAYGGGVGLVSCCDIAVATERASFRLSEARLGLIPSVIAPYVIRAIGQRAFRRYALTAERIAPQAACGLGLVHEAIGETEAPALLDMIVDALLRGAPGAESEAKQLGFLCEGRAIDEGLAFETAKRIAKRRATPEGREGLAAFLEKRPPRWAPGGSMAVV</sequence>
<protein>
    <submittedName>
        <fullName evidence="3">Enoyl-CoA hydratase/isomerase family protein</fullName>
        <ecNumber evidence="3">4.2.1.17</ecNumber>
    </submittedName>
</protein>
<dbReference type="InterPro" id="IPR051683">
    <property type="entry name" value="Enoyl-CoA_Hydratase/Isomerase"/>
</dbReference>
<dbReference type="GO" id="GO:0004300">
    <property type="term" value="F:enoyl-CoA hydratase activity"/>
    <property type="evidence" value="ECO:0007669"/>
    <property type="project" value="UniProtKB-EC"/>
</dbReference>
<reference evidence="3 4" key="1">
    <citation type="submission" date="2019-11" db="EMBL/GenBank/DDBJ databases">
        <title>The genome sequence of Methylocystis heyeri.</title>
        <authorList>
            <person name="Oshkin I.Y."/>
            <person name="Miroshnikov K."/>
            <person name="Dedysh S.N."/>
        </authorList>
    </citation>
    <scope>NUCLEOTIDE SEQUENCE [LARGE SCALE GENOMIC DNA]</scope>
    <source>
        <strain evidence="3 4">H2</strain>
    </source>
</reference>
<dbReference type="CDD" id="cd06558">
    <property type="entry name" value="crotonase-like"/>
    <property type="match status" value="1"/>
</dbReference>
<dbReference type="KEGG" id="mhey:H2LOC_016955"/>
<organism evidence="3 4">
    <name type="scientific">Methylocystis heyeri</name>
    <dbReference type="NCBI Taxonomy" id="391905"/>
    <lineage>
        <taxon>Bacteria</taxon>
        <taxon>Pseudomonadati</taxon>
        <taxon>Pseudomonadota</taxon>
        <taxon>Alphaproteobacteria</taxon>
        <taxon>Hyphomicrobiales</taxon>
        <taxon>Methylocystaceae</taxon>
        <taxon>Methylocystis</taxon>
    </lineage>
</organism>
<evidence type="ECO:0000313" key="3">
    <source>
        <dbReference type="EMBL" id="QGM47242.1"/>
    </source>
</evidence>
<dbReference type="Proteomes" id="UP000309061">
    <property type="component" value="Chromosome"/>
</dbReference>
<dbReference type="EC" id="4.2.1.17" evidence="3"/>
<evidence type="ECO:0000256" key="2">
    <source>
        <dbReference type="RuleBase" id="RU003707"/>
    </source>
</evidence>
<dbReference type="RefSeq" id="WP_136497505.1">
    <property type="nucleotide sequence ID" value="NZ_CP046052.1"/>
</dbReference>
<evidence type="ECO:0000313" key="4">
    <source>
        <dbReference type="Proteomes" id="UP000309061"/>
    </source>
</evidence>
<evidence type="ECO:0000256" key="1">
    <source>
        <dbReference type="ARBA" id="ARBA00005254"/>
    </source>
</evidence>